<keyword evidence="3" id="KW-0813">Transport</keyword>
<dbReference type="PANTHER" id="PTHR30294:SF38">
    <property type="entry name" value="TRANSPORT PERMEASE PROTEIN"/>
    <property type="match status" value="1"/>
</dbReference>
<organism evidence="10 11">
    <name type="scientific">Bacillus inaquosorum</name>
    <dbReference type="NCBI Taxonomy" id="483913"/>
    <lineage>
        <taxon>Bacteria</taxon>
        <taxon>Bacillati</taxon>
        <taxon>Bacillota</taxon>
        <taxon>Bacilli</taxon>
        <taxon>Bacillales</taxon>
        <taxon>Bacillaceae</taxon>
        <taxon>Bacillus</taxon>
    </lineage>
</organism>
<comment type="similarity">
    <text evidence="2">Belongs to the ABC-2 integral membrane protein family.</text>
</comment>
<dbReference type="GO" id="GO:0140359">
    <property type="term" value="F:ABC-type transporter activity"/>
    <property type="evidence" value="ECO:0007669"/>
    <property type="project" value="InterPro"/>
</dbReference>
<dbReference type="Proteomes" id="UP001066278">
    <property type="component" value="Unassembled WGS sequence"/>
</dbReference>
<evidence type="ECO:0000256" key="1">
    <source>
        <dbReference type="ARBA" id="ARBA00004651"/>
    </source>
</evidence>
<dbReference type="EMBL" id="JALAXJ010000009">
    <property type="protein sequence ID" value="MCY9229763.1"/>
    <property type="molecule type" value="Genomic_DNA"/>
</dbReference>
<dbReference type="InterPro" id="IPR051449">
    <property type="entry name" value="ABC-2_transporter_component"/>
</dbReference>
<feature type="transmembrane region" description="Helical" evidence="8">
    <location>
        <begin position="146"/>
        <end position="164"/>
    </location>
</feature>
<evidence type="ECO:0000256" key="4">
    <source>
        <dbReference type="ARBA" id="ARBA00022475"/>
    </source>
</evidence>
<dbReference type="PROSITE" id="PS51012">
    <property type="entry name" value="ABC_TM2"/>
    <property type="match status" value="1"/>
</dbReference>
<dbReference type="AlphaFoldDB" id="A0A9Q4HTJ4"/>
<keyword evidence="7 8" id="KW-0472">Membrane</keyword>
<evidence type="ECO:0000256" key="2">
    <source>
        <dbReference type="ARBA" id="ARBA00007783"/>
    </source>
</evidence>
<reference evidence="10" key="1">
    <citation type="submission" date="2022-02" db="EMBL/GenBank/DDBJ databases">
        <title>Crop Bioprotection Bacillus Genome Sequencing.</title>
        <authorList>
            <person name="Dunlap C."/>
        </authorList>
    </citation>
    <scope>NUCLEOTIDE SEQUENCE</scope>
    <source>
        <strain evidence="10">T20C13</strain>
    </source>
</reference>
<comment type="caution">
    <text evidence="10">The sequence shown here is derived from an EMBL/GenBank/DDBJ whole genome shotgun (WGS) entry which is preliminary data.</text>
</comment>
<keyword evidence="6 8" id="KW-1133">Transmembrane helix</keyword>
<evidence type="ECO:0000256" key="5">
    <source>
        <dbReference type="ARBA" id="ARBA00022692"/>
    </source>
</evidence>
<keyword evidence="4" id="KW-1003">Cell membrane</keyword>
<name>A0A9Q4HTJ4_9BACI</name>
<feature type="transmembrane region" description="Helical" evidence="8">
    <location>
        <begin position="311"/>
        <end position="329"/>
    </location>
</feature>
<dbReference type="InterPro" id="IPR047817">
    <property type="entry name" value="ABC2_TM_bact-type"/>
</dbReference>
<evidence type="ECO:0000259" key="9">
    <source>
        <dbReference type="PROSITE" id="PS51012"/>
    </source>
</evidence>
<evidence type="ECO:0000313" key="10">
    <source>
        <dbReference type="EMBL" id="MCY9229763.1"/>
    </source>
</evidence>
<feature type="transmembrane region" description="Helical" evidence="8">
    <location>
        <begin position="220"/>
        <end position="244"/>
    </location>
</feature>
<comment type="subcellular location">
    <subcellularLocation>
        <location evidence="1">Cell membrane</location>
        <topology evidence="1">Multi-pass membrane protein</topology>
    </subcellularLocation>
</comment>
<feature type="transmembrane region" description="Helical" evidence="8">
    <location>
        <begin position="185"/>
        <end position="208"/>
    </location>
</feature>
<evidence type="ECO:0000256" key="6">
    <source>
        <dbReference type="ARBA" id="ARBA00022989"/>
    </source>
</evidence>
<dbReference type="Pfam" id="PF12698">
    <property type="entry name" value="ABC2_membrane_3"/>
    <property type="match status" value="1"/>
</dbReference>
<proteinExistence type="inferred from homology"/>
<evidence type="ECO:0000256" key="8">
    <source>
        <dbReference type="SAM" id="Phobius"/>
    </source>
</evidence>
<evidence type="ECO:0000256" key="7">
    <source>
        <dbReference type="ARBA" id="ARBA00023136"/>
    </source>
</evidence>
<keyword evidence="5 8" id="KW-0812">Transmembrane</keyword>
<dbReference type="RefSeq" id="WP_268296807.1">
    <property type="nucleotide sequence ID" value="NZ_JALAJJ010000043.1"/>
</dbReference>
<accession>A0A9Q4HTJ4</accession>
<feature type="domain" description="ABC transmembrane type-2" evidence="9">
    <location>
        <begin position="103"/>
        <end position="332"/>
    </location>
</feature>
<sequence>MRVTVLAVKIILQFYRDKRTLLLMLLAPLLVLTLVHLILDHKGDSFHVGGYHLPGEMTQQLEKKDIKVTEFSNTHAKQHIDDEQLDAFISFTNQHMKVTLDGSQSKNKQLLQIITTGGSQQKQPAEVSYTYGKEDLSTFDYTGPTLIGLFIFFFVFLIAGISFLRERTNGTLDRILSTPLRRWEIVAGYGLGFGLFTTLQSVLITWYAVQILGLYQGGSFWLVLIVTVMLSLTALTLGTFLSAFANNELQLIQFVPLVIVPQVFFSGLFPMDSLAGWLQSLQQIMPLYYGADALKLIMMKGQGMSEIANDLLILAGFTILFAFLNILILKKYRRL</sequence>
<dbReference type="InterPro" id="IPR013525">
    <property type="entry name" value="ABC2_TM"/>
</dbReference>
<protein>
    <submittedName>
        <fullName evidence="10">ABC transporter permease</fullName>
    </submittedName>
</protein>
<gene>
    <name evidence="10" type="ORF">MOE99_10360</name>
</gene>
<feature type="transmembrane region" description="Helical" evidence="8">
    <location>
        <begin position="21"/>
        <end position="39"/>
    </location>
</feature>
<evidence type="ECO:0000256" key="3">
    <source>
        <dbReference type="ARBA" id="ARBA00022448"/>
    </source>
</evidence>
<dbReference type="GO" id="GO:0005886">
    <property type="term" value="C:plasma membrane"/>
    <property type="evidence" value="ECO:0007669"/>
    <property type="project" value="UniProtKB-SubCell"/>
</dbReference>
<feature type="transmembrane region" description="Helical" evidence="8">
    <location>
        <begin position="251"/>
        <end position="271"/>
    </location>
</feature>
<dbReference type="PANTHER" id="PTHR30294">
    <property type="entry name" value="MEMBRANE COMPONENT OF ABC TRANSPORTER YHHJ-RELATED"/>
    <property type="match status" value="1"/>
</dbReference>
<evidence type="ECO:0000313" key="11">
    <source>
        <dbReference type="Proteomes" id="UP001066278"/>
    </source>
</evidence>